<evidence type="ECO:0000256" key="2">
    <source>
        <dbReference type="ARBA" id="ARBA00008540"/>
    </source>
</evidence>
<feature type="transmembrane region" description="Helical" evidence="9">
    <location>
        <begin position="73"/>
        <end position="95"/>
    </location>
</feature>
<evidence type="ECO:0000256" key="9">
    <source>
        <dbReference type="SAM" id="Phobius"/>
    </source>
</evidence>
<sequence>MNKTKDIYVTGFALFSMFFGAGNLILPPFLGKNAGNLWSWVTIGFFITAVFIPILGILAHAKLQGTLYDFGKKVSPIFSTVYCLLIYTISIALPAPRTASVTHEMAIAPYFNSSSLITSSIYFSLVFVFVMNRTKVLNLLGKFLTPLIILILLSIIIIGMFSSPETMNLSTFKTPFISGLLEGYQTFDAIGAIVVGGILVISINFNKETSFKTKKELITKAGFIAGLGLLIIYAGLIYNGALFNSIFNQTATRSEVLTALSTQTLGNIGTLFLSVLVSLACFTTAVGIITGTADYIKGITNNLQETYIATAIIGCVLGVLIGQLDVRNIINIALPVLMFIYPITIVLIILNVISDKYTSALVFKIVVAITFVFSVPDFLEFFIDKEYLTKVKTIIPLANQHLGWVLPATISFILTNIIKIKKPA</sequence>
<dbReference type="PANTHER" id="PTHR30588:SF0">
    <property type="entry name" value="BRANCHED-CHAIN AMINO ACID PERMEASE BRNQ"/>
    <property type="match status" value="1"/>
</dbReference>
<dbReference type="GO" id="GO:0005304">
    <property type="term" value="F:L-valine transmembrane transporter activity"/>
    <property type="evidence" value="ECO:0007669"/>
    <property type="project" value="TreeGrafter"/>
</dbReference>
<keyword evidence="11" id="KW-1185">Reference proteome</keyword>
<dbReference type="EMBL" id="MAKX01000001">
    <property type="protein sequence ID" value="OCK43442.1"/>
    <property type="molecule type" value="Genomic_DNA"/>
</dbReference>
<feature type="transmembrane region" description="Helical" evidence="9">
    <location>
        <begin position="107"/>
        <end position="131"/>
    </location>
</feature>
<protein>
    <submittedName>
        <fullName evidence="10">Branched-chain amino acid transport system II carrier protein</fullName>
    </submittedName>
</protein>
<evidence type="ECO:0000313" key="11">
    <source>
        <dbReference type="Proteomes" id="UP000093186"/>
    </source>
</evidence>
<keyword evidence="6" id="KW-0029">Amino-acid transport</keyword>
<evidence type="ECO:0000256" key="8">
    <source>
        <dbReference type="ARBA" id="ARBA00023136"/>
    </source>
</evidence>
<evidence type="ECO:0000256" key="1">
    <source>
        <dbReference type="ARBA" id="ARBA00004651"/>
    </source>
</evidence>
<comment type="caution">
    <text evidence="10">The sequence shown here is derived from an EMBL/GenBank/DDBJ whole genome shotgun (WGS) entry which is preliminary data.</text>
</comment>
<dbReference type="GO" id="GO:0005886">
    <property type="term" value="C:plasma membrane"/>
    <property type="evidence" value="ECO:0007669"/>
    <property type="project" value="UniProtKB-SubCell"/>
</dbReference>
<dbReference type="InterPro" id="IPR004685">
    <property type="entry name" value="Brnchd-chn_aa_trnsp_Livcs"/>
</dbReference>
<evidence type="ECO:0000256" key="4">
    <source>
        <dbReference type="ARBA" id="ARBA00022475"/>
    </source>
</evidence>
<dbReference type="Pfam" id="PF05525">
    <property type="entry name" value="Branch_AA_trans"/>
    <property type="match status" value="1"/>
</dbReference>
<evidence type="ECO:0000256" key="5">
    <source>
        <dbReference type="ARBA" id="ARBA00022692"/>
    </source>
</evidence>
<feature type="transmembrane region" description="Helical" evidence="9">
    <location>
        <begin position="307"/>
        <end position="326"/>
    </location>
</feature>
<evidence type="ECO:0000256" key="6">
    <source>
        <dbReference type="ARBA" id="ARBA00022970"/>
    </source>
</evidence>
<dbReference type="PANTHER" id="PTHR30588">
    <property type="entry name" value="BRANCHED-CHAIN AMINO ACID TRANSPORT SYSTEM 2 CARRIER PROTEIN"/>
    <property type="match status" value="1"/>
</dbReference>
<dbReference type="Proteomes" id="UP000093186">
    <property type="component" value="Unassembled WGS sequence"/>
</dbReference>
<dbReference type="NCBIfam" id="TIGR00796">
    <property type="entry name" value="livcs"/>
    <property type="match status" value="1"/>
</dbReference>
<dbReference type="GO" id="GO:0015818">
    <property type="term" value="P:isoleucine transport"/>
    <property type="evidence" value="ECO:0007669"/>
    <property type="project" value="TreeGrafter"/>
</dbReference>
<accession>A0A1B9Y0X4</accession>
<organism evidence="10 11">
    <name type="scientific">Tenacibaculum soleae</name>
    <dbReference type="NCBI Taxonomy" id="447689"/>
    <lineage>
        <taxon>Bacteria</taxon>
        <taxon>Pseudomonadati</taxon>
        <taxon>Bacteroidota</taxon>
        <taxon>Flavobacteriia</taxon>
        <taxon>Flavobacteriales</taxon>
        <taxon>Flavobacteriaceae</taxon>
        <taxon>Tenacibaculum</taxon>
    </lineage>
</organism>
<feature type="transmembrane region" description="Helical" evidence="9">
    <location>
        <begin position="361"/>
        <end position="382"/>
    </location>
</feature>
<feature type="transmembrane region" description="Helical" evidence="9">
    <location>
        <begin position="332"/>
        <end position="354"/>
    </location>
</feature>
<evidence type="ECO:0000256" key="7">
    <source>
        <dbReference type="ARBA" id="ARBA00022989"/>
    </source>
</evidence>
<keyword evidence="7 9" id="KW-1133">Transmembrane helix</keyword>
<dbReference type="GO" id="GO:0015188">
    <property type="term" value="F:L-isoleucine transmembrane transporter activity"/>
    <property type="evidence" value="ECO:0007669"/>
    <property type="project" value="TreeGrafter"/>
</dbReference>
<comment type="similarity">
    <text evidence="2">Belongs to the branched chain amino acid transporter family.</text>
</comment>
<keyword evidence="3" id="KW-0813">Transport</keyword>
<dbReference type="RefSeq" id="WP_068701803.1">
    <property type="nucleotide sequence ID" value="NZ_MAKX01000001.1"/>
</dbReference>
<dbReference type="AlphaFoldDB" id="A0A1B9Y0X4"/>
<proteinExistence type="inferred from homology"/>
<keyword evidence="5 9" id="KW-0812">Transmembrane</keyword>
<feature type="transmembrane region" description="Helical" evidence="9">
    <location>
        <begin position="402"/>
        <end position="418"/>
    </location>
</feature>
<feature type="transmembrane region" description="Helical" evidence="9">
    <location>
        <begin position="271"/>
        <end position="295"/>
    </location>
</feature>
<feature type="transmembrane region" description="Helical" evidence="9">
    <location>
        <begin position="143"/>
        <end position="163"/>
    </location>
</feature>
<keyword evidence="8 9" id="KW-0472">Membrane</keyword>
<gene>
    <name evidence="10" type="ORF">BA195_01700</name>
</gene>
<dbReference type="STRING" id="447689.BA195_01700"/>
<dbReference type="GO" id="GO:0015820">
    <property type="term" value="P:L-leucine transport"/>
    <property type="evidence" value="ECO:0007669"/>
    <property type="project" value="TreeGrafter"/>
</dbReference>
<keyword evidence="4" id="KW-1003">Cell membrane</keyword>
<evidence type="ECO:0000256" key="3">
    <source>
        <dbReference type="ARBA" id="ARBA00022448"/>
    </source>
</evidence>
<name>A0A1B9Y0X4_9FLAO</name>
<evidence type="ECO:0000313" key="10">
    <source>
        <dbReference type="EMBL" id="OCK43442.1"/>
    </source>
</evidence>
<comment type="subcellular location">
    <subcellularLocation>
        <location evidence="1">Cell membrane</location>
        <topology evidence="1">Multi-pass membrane protein</topology>
    </subcellularLocation>
</comment>
<dbReference type="GO" id="GO:0015190">
    <property type="term" value="F:L-leucine transmembrane transporter activity"/>
    <property type="evidence" value="ECO:0007669"/>
    <property type="project" value="TreeGrafter"/>
</dbReference>
<reference evidence="10 11" key="1">
    <citation type="submission" date="2016-06" db="EMBL/GenBank/DDBJ databases">
        <title>Draft Genome Sequence of Tenacibaculum soleae UCD-KL19.</title>
        <authorList>
            <person name="Eisen J.A."/>
            <person name="Coil D.A."/>
            <person name="Lujan K.M."/>
        </authorList>
    </citation>
    <scope>NUCLEOTIDE SEQUENCE [LARGE SCALE GENOMIC DNA]</scope>
    <source>
        <strain evidence="10 11">UCD-KL19</strain>
    </source>
</reference>
<feature type="transmembrane region" description="Helical" evidence="9">
    <location>
        <begin position="183"/>
        <end position="205"/>
    </location>
</feature>
<feature type="transmembrane region" description="Helical" evidence="9">
    <location>
        <begin position="38"/>
        <end position="61"/>
    </location>
</feature>
<feature type="transmembrane region" description="Helical" evidence="9">
    <location>
        <begin position="217"/>
        <end position="238"/>
    </location>
</feature>
<dbReference type="OrthoDB" id="9783920at2"/>
<feature type="transmembrane region" description="Helical" evidence="9">
    <location>
        <begin position="7"/>
        <end position="26"/>
    </location>
</feature>